<keyword evidence="4 6" id="KW-1133">Transmembrane helix</keyword>
<evidence type="ECO:0000256" key="5">
    <source>
        <dbReference type="ARBA" id="ARBA00023136"/>
    </source>
</evidence>
<dbReference type="GeneID" id="9039889"/>
<keyword evidence="8" id="KW-1185">Reference proteome</keyword>
<dbReference type="AlphaFoldDB" id="C5LPE3"/>
<comment type="subcellular location">
    <subcellularLocation>
        <location evidence="1">Membrane</location>
        <topology evidence="1">Multi-pass membrane protein</topology>
    </subcellularLocation>
</comment>
<feature type="transmembrane region" description="Helical" evidence="6">
    <location>
        <begin position="114"/>
        <end position="135"/>
    </location>
</feature>
<keyword evidence="3 6" id="KW-0812">Transmembrane</keyword>
<feature type="transmembrane region" description="Helical" evidence="6">
    <location>
        <begin position="284"/>
        <end position="308"/>
    </location>
</feature>
<dbReference type="InterPro" id="IPR036259">
    <property type="entry name" value="MFS_trans_sf"/>
</dbReference>
<dbReference type="Gene3D" id="1.20.1250.20">
    <property type="entry name" value="MFS general substrate transporter like domains"/>
    <property type="match status" value="1"/>
</dbReference>
<sequence length="510" mass="54360">MAAHKNRTGDSEGRYTNLETTAGAVPTGDVVPDEASRGRCFGLRLVMATLPVGFSEALAVLFFTQALVTAEVSNGLIGYAWLVSPLAAILVQPCAAVWSDRATWSRFGGRRKPFLLMGYFFAVLASAVLSLGSELPGNPTVYVAIGFALLFISTNLHLVMLRALVTDTVPRKAMGVYFSLQTLFYVFGAALTYAGSYVLDYEGSWWMDALRSESCSSSVCLHLRSMAVIAGCLQFVMAHSVLMLPEVLTGVPPEQRSKCCLCFKWIADFFCDLKDLLLHSTSTGLIFLASIGGFMGVAALMIHGIQLLVIDGLPPEMPIPERYATASYGLYGSMILGVVTAMVLPMIERLGLDLALCWVVSFLIFAGLLVSSLALPRVAEHKGFGVAWMVLTLGPMYATLLTIPLTLLARTGTASAALRMSMLSVSQAVAQIIVSVTGGIWFAVSSQKAAIFVGCGIASAVSALLALAVYGAIKSGRAEYYDGLDEEELAPVTGGVPEMTVVPPRVIGRV</sequence>
<feature type="transmembrane region" description="Helical" evidence="6">
    <location>
        <begin position="76"/>
        <end position="98"/>
    </location>
</feature>
<feature type="transmembrane region" description="Helical" evidence="6">
    <location>
        <begin position="141"/>
        <end position="164"/>
    </location>
</feature>
<gene>
    <name evidence="7" type="ORF">Pmar_PMAR027534</name>
</gene>
<dbReference type="Proteomes" id="UP000007800">
    <property type="component" value="Unassembled WGS sequence"/>
</dbReference>
<name>C5LPE3_PERM5</name>
<dbReference type="InParanoid" id="C5LPE3"/>
<dbReference type="RefSeq" id="XP_002768687.1">
    <property type="nucleotide sequence ID" value="XM_002768641.1"/>
</dbReference>
<evidence type="ECO:0000256" key="2">
    <source>
        <dbReference type="ARBA" id="ARBA00022448"/>
    </source>
</evidence>
<dbReference type="OrthoDB" id="439223at2759"/>
<keyword evidence="2" id="KW-0813">Transport</keyword>
<dbReference type="SUPFAM" id="SSF103473">
    <property type="entry name" value="MFS general substrate transporter"/>
    <property type="match status" value="1"/>
</dbReference>
<evidence type="ECO:0000256" key="3">
    <source>
        <dbReference type="ARBA" id="ARBA00022692"/>
    </source>
</evidence>
<evidence type="ECO:0000256" key="6">
    <source>
        <dbReference type="SAM" id="Phobius"/>
    </source>
</evidence>
<dbReference type="EMBL" id="GG684111">
    <property type="protein sequence ID" value="EER01405.1"/>
    <property type="molecule type" value="Genomic_DNA"/>
</dbReference>
<feature type="transmembrane region" description="Helical" evidence="6">
    <location>
        <begin position="354"/>
        <end position="374"/>
    </location>
</feature>
<keyword evidence="5 6" id="KW-0472">Membrane</keyword>
<feature type="transmembrane region" description="Helical" evidence="6">
    <location>
        <begin position="45"/>
        <end position="64"/>
    </location>
</feature>
<dbReference type="GO" id="GO:0016020">
    <property type="term" value="C:membrane"/>
    <property type="evidence" value="ECO:0007669"/>
    <property type="project" value="UniProtKB-SubCell"/>
</dbReference>
<evidence type="ECO:0000256" key="4">
    <source>
        <dbReference type="ARBA" id="ARBA00022989"/>
    </source>
</evidence>
<feature type="transmembrane region" description="Helical" evidence="6">
    <location>
        <begin position="421"/>
        <end position="444"/>
    </location>
</feature>
<feature type="transmembrane region" description="Helical" evidence="6">
    <location>
        <begin position="386"/>
        <end position="409"/>
    </location>
</feature>
<evidence type="ECO:0000313" key="8">
    <source>
        <dbReference type="Proteomes" id="UP000007800"/>
    </source>
</evidence>
<organism evidence="8">
    <name type="scientific">Perkinsus marinus (strain ATCC 50983 / TXsc)</name>
    <dbReference type="NCBI Taxonomy" id="423536"/>
    <lineage>
        <taxon>Eukaryota</taxon>
        <taxon>Sar</taxon>
        <taxon>Alveolata</taxon>
        <taxon>Perkinsozoa</taxon>
        <taxon>Perkinsea</taxon>
        <taxon>Perkinsida</taxon>
        <taxon>Perkinsidae</taxon>
        <taxon>Perkinsus</taxon>
    </lineage>
</organism>
<feature type="transmembrane region" description="Helical" evidence="6">
    <location>
        <begin position="226"/>
        <end position="248"/>
    </location>
</feature>
<dbReference type="GO" id="GO:0008506">
    <property type="term" value="F:sucrose:proton symporter activity"/>
    <property type="evidence" value="ECO:0007669"/>
    <property type="project" value="TreeGrafter"/>
</dbReference>
<feature type="transmembrane region" description="Helical" evidence="6">
    <location>
        <begin position="450"/>
        <end position="473"/>
    </location>
</feature>
<reference evidence="7 8" key="1">
    <citation type="submission" date="2008-07" db="EMBL/GenBank/DDBJ databases">
        <authorList>
            <person name="El-Sayed N."/>
            <person name="Caler E."/>
            <person name="Inman J."/>
            <person name="Amedeo P."/>
            <person name="Hass B."/>
            <person name="Wortman J."/>
        </authorList>
    </citation>
    <scope>NUCLEOTIDE SEQUENCE [LARGE SCALE GENOMIC DNA]</scope>
    <source>
        <strain evidence="8">ATCC 50983 / TXsc</strain>
    </source>
</reference>
<evidence type="ECO:0008006" key="9">
    <source>
        <dbReference type="Google" id="ProtNLM"/>
    </source>
</evidence>
<dbReference type="PANTHER" id="PTHR19432:SF35">
    <property type="entry name" value="SOLUTE CARRIER FAMILY 45 MEMBER 3 ISOFORM X1"/>
    <property type="match status" value="1"/>
</dbReference>
<protein>
    <recommendedName>
        <fullName evidence="9">Sucrose transport protein</fullName>
    </recommendedName>
</protein>
<evidence type="ECO:0000313" key="7">
    <source>
        <dbReference type="EMBL" id="EER01405.1"/>
    </source>
</evidence>
<dbReference type="PANTHER" id="PTHR19432">
    <property type="entry name" value="SUGAR TRANSPORTER"/>
    <property type="match status" value="1"/>
</dbReference>
<accession>C5LPE3</accession>
<feature type="transmembrane region" description="Helical" evidence="6">
    <location>
        <begin position="328"/>
        <end position="347"/>
    </location>
</feature>
<proteinExistence type="predicted"/>
<feature type="transmembrane region" description="Helical" evidence="6">
    <location>
        <begin position="176"/>
        <end position="199"/>
    </location>
</feature>
<evidence type="ECO:0000256" key="1">
    <source>
        <dbReference type="ARBA" id="ARBA00004141"/>
    </source>
</evidence>